<accession>A0AAE3DX81</accession>
<keyword evidence="1" id="KW-0812">Transmembrane</keyword>
<protein>
    <submittedName>
        <fullName evidence="2">DUF624 domain-containing protein</fullName>
    </submittedName>
</protein>
<dbReference type="RefSeq" id="WP_308455885.1">
    <property type="nucleotide sequence ID" value="NZ_JAJEQM010000003.1"/>
</dbReference>
<name>A0AAE3DX81_9FIRM</name>
<keyword evidence="1" id="KW-0472">Membrane</keyword>
<organism evidence="2 3">
    <name type="scientific">Hominilimicola fabiformis</name>
    <dbReference type="NCBI Taxonomy" id="2885356"/>
    <lineage>
        <taxon>Bacteria</taxon>
        <taxon>Bacillati</taxon>
        <taxon>Bacillota</taxon>
        <taxon>Clostridia</taxon>
        <taxon>Eubacteriales</taxon>
        <taxon>Oscillospiraceae</taxon>
        <taxon>Hominilimicola</taxon>
    </lineage>
</organism>
<feature type="transmembrane region" description="Helical" evidence="1">
    <location>
        <begin position="220"/>
        <end position="243"/>
    </location>
</feature>
<dbReference type="InterPro" id="IPR006938">
    <property type="entry name" value="DUF624"/>
</dbReference>
<keyword evidence="3" id="KW-1185">Reference proteome</keyword>
<evidence type="ECO:0000313" key="2">
    <source>
        <dbReference type="EMBL" id="MCC2209765.1"/>
    </source>
</evidence>
<dbReference type="AlphaFoldDB" id="A0AAE3DX81"/>
<dbReference type="Pfam" id="PF04854">
    <property type="entry name" value="DUF624"/>
    <property type="match status" value="1"/>
</dbReference>
<dbReference type="Proteomes" id="UP001198242">
    <property type="component" value="Unassembled WGS sequence"/>
</dbReference>
<keyword evidence="1" id="KW-1133">Transmembrane helix</keyword>
<evidence type="ECO:0000313" key="3">
    <source>
        <dbReference type="Proteomes" id="UP001198242"/>
    </source>
</evidence>
<gene>
    <name evidence="2" type="ORF">LKE05_03010</name>
</gene>
<feature type="transmembrane region" description="Helical" evidence="1">
    <location>
        <begin position="249"/>
        <end position="269"/>
    </location>
</feature>
<feature type="transmembrane region" description="Helical" evidence="1">
    <location>
        <begin position="151"/>
        <end position="173"/>
    </location>
</feature>
<feature type="transmembrane region" description="Helical" evidence="1">
    <location>
        <begin position="179"/>
        <end position="199"/>
    </location>
</feature>
<feature type="transmembrane region" description="Helical" evidence="1">
    <location>
        <begin position="44"/>
        <end position="70"/>
    </location>
</feature>
<comment type="caution">
    <text evidence="2">The sequence shown here is derived from an EMBL/GenBank/DDBJ whole genome shotgun (WGS) entry which is preliminary data.</text>
</comment>
<reference evidence="2 3" key="1">
    <citation type="submission" date="2021-10" db="EMBL/GenBank/DDBJ databases">
        <title>Anaerobic single-cell dispensing facilitates the cultivation of human gut bacteria.</title>
        <authorList>
            <person name="Afrizal A."/>
        </authorList>
    </citation>
    <scope>NUCLEOTIDE SEQUENCE [LARGE SCALE GENOMIC DNA]</scope>
    <source>
        <strain evidence="2 3">CLA-AA-H232</strain>
    </source>
</reference>
<proteinExistence type="predicted"/>
<evidence type="ECO:0000256" key="1">
    <source>
        <dbReference type="SAM" id="Phobius"/>
    </source>
</evidence>
<sequence>MGIFGGGYDKPGKGVDKNEPKKKGFFLFFDIVIRKFTKFLGANCLYAITSIIWIAILYIFGGIVLSSTHIVQNVSDTIISLGTESSAENVQGSIMILIQLAFSIGVFTFWGSGPATAAYSYITRCFTRGEHTWVLSDGADKFKENFKQSMVVVLIDAVLLVFGINAILFYHSLYVSTGSMLWMMLLYVMILVLVVYTMMHPYLYQIMITFECGIGSLYKNALLITLAKLPGNFFTTLIGVLIYGALFTFVNPLAAAIIVVVVGLCVTCYPPQFYAARVIERSILKDMKEKQHKVEYIGEEE</sequence>
<dbReference type="EMBL" id="JAJEQM010000003">
    <property type="protein sequence ID" value="MCC2209765.1"/>
    <property type="molecule type" value="Genomic_DNA"/>
</dbReference>